<reference evidence="3" key="1">
    <citation type="submission" date="2022-11" db="UniProtKB">
        <authorList>
            <consortium name="WormBaseParasite"/>
        </authorList>
    </citation>
    <scope>IDENTIFICATION</scope>
</reference>
<feature type="region of interest" description="Disordered" evidence="1">
    <location>
        <begin position="278"/>
        <end position="303"/>
    </location>
</feature>
<name>A0A915Q565_9BILA</name>
<feature type="compositionally biased region" description="Low complexity" evidence="1">
    <location>
        <begin position="50"/>
        <end position="61"/>
    </location>
</feature>
<feature type="region of interest" description="Disordered" evidence="1">
    <location>
        <begin position="117"/>
        <end position="143"/>
    </location>
</feature>
<dbReference type="Proteomes" id="UP000887581">
    <property type="component" value="Unplaced"/>
</dbReference>
<protein>
    <submittedName>
        <fullName evidence="3">Uncharacterized protein</fullName>
    </submittedName>
</protein>
<evidence type="ECO:0000256" key="1">
    <source>
        <dbReference type="SAM" id="MobiDB-lite"/>
    </source>
</evidence>
<sequence length="440" mass="49724">MQDRSLGTLVFPTQRSKTIRENPSLLHYGSGYKSGTTSRAGLSRPEERSQQQSRNSTSTSPVAKNLSLSSCFPTVIVTNEVNKLSQSIRSYQQCSKTVDLKKVTANGKGQQNLFREQKTQMSRVHNPPVKAIGTPGTKSKSNRSELLSADILNTATKNASVELKLSNSSIQSEDSKIPENEDISTSVNSSSKFGASSFQIAINELKIQHSKSAKCNSSNRIQSNSTMEERQRKMTEAIIQQQSLADDEQSKNSTRQRRNADGIVKEILDDLDNALESDEQMSSVREMQLHSQKPASGNLSDSPKFSIREYDIVRSAYKSKDNEREYEIKSNRMKTTISISDQLNDQLIQELKQLPKGMMSLKDYKQKQKDLIVEQQKLLEIDIEEARSACTLDKYISLVPQFINGTTEPLPKWRRQILAQKIAREDAQRKEEELRVKFYE</sequence>
<feature type="region of interest" description="Disordered" evidence="1">
    <location>
        <begin position="170"/>
        <end position="190"/>
    </location>
</feature>
<feature type="region of interest" description="Disordered" evidence="1">
    <location>
        <begin position="22"/>
        <end position="64"/>
    </location>
</feature>
<dbReference type="AlphaFoldDB" id="A0A915Q565"/>
<keyword evidence="2" id="KW-1185">Reference proteome</keyword>
<accession>A0A915Q565</accession>
<feature type="compositionally biased region" description="Polar residues" evidence="1">
    <location>
        <begin position="213"/>
        <end position="226"/>
    </location>
</feature>
<organism evidence="2 3">
    <name type="scientific">Setaria digitata</name>
    <dbReference type="NCBI Taxonomy" id="48799"/>
    <lineage>
        <taxon>Eukaryota</taxon>
        <taxon>Metazoa</taxon>
        <taxon>Ecdysozoa</taxon>
        <taxon>Nematoda</taxon>
        <taxon>Chromadorea</taxon>
        <taxon>Rhabditida</taxon>
        <taxon>Spirurina</taxon>
        <taxon>Spiruromorpha</taxon>
        <taxon>Filarioidea</taxon>
        <taxon>Setariidae</taxon>
        <taxon>Setaria</taxon>
    </lineage>
</organism>
<evidence type="ECO:0000313" key="3">
    <source>
        <dbReference type="WBParaSite" id="sdigi.contig97.g4256.t1"/>
    </source>
</evidence>
<dbReference type="WBParaSite" id="sdigi.contig97.g4256.t1">
    <property type="protein sequence ID" value="sdigi.contig97.g4256.t1"/>
    <property type="gene ID" value="sdigi.contig97.g4256"/>
</dbReference>
<evidence type="ECO:0000313" key="2">
    <source>
        <dbReference type="Proteomes" id="UP000887581"/>
    </source>
</evidence>
<feature type="region of interest" description="Disordered" evidence="1">
    <location>
        <begin position="211"/>
        <end position="261"/>
    </location>
</feature>
<feature type="compositionally biased region" description="Polar residues" evidence="1">
    <location>
        <begin position="280"/>
        <end position="303"/>
    </location>
</feature>
<proteinExistence type="predicted"/>